<sequence length="82" mass="9221">MILNQVQQAHVSKVFPECKDQMVKYLSLGVDVIVYRQFECGSDVPPFAVAPVDNHGFWIGCWDTQEQATKEAEKLGLKVVPI</sequence>
<proteinExistence type="predicted"/>
<accession>A0A2T4MWP1</accession>
<evidence type="ECO:0000313" key="2">
    <source>
        <dbReference type="Proteomes" id="UP000241986"/>
    </source>
</evidence>
<dbReference type="EMBL" id="PZKL01000045">
    <property type="protein sequence ID" value="PTH78955.1"/>
    <property type="molecule type" value="Genomic_DNA"/>
</dbReference>
<dbReference type="Proteomes" id="UP000241986">
    <property type="component" value="Unassembled WGS sequence"/>
</dbReference>
<evidence type="ECO:0000313" key="1">
    <source>
        <dbReference type="EMBL" id="PTH78955.1"/>
    </source>
</evidence>
<reference evidence="1 2" key="1">
    <citation type="submission" date="2018-03" db="EMBL/GenBank/DDBJ databases">
        <title>Aeromonas veronii whole genome sequencing and analysis.</title>
        <authorList>
            <person name="Xie H."/>
            <person name="Liu T."/>
            <person name="Wang K."/>
        </authorList>
    </citation>
    <scope>NUCLEOTIDE SEQUENCE [LARGE SCALE GENOMIC DNA]</scope>
    <source>
        <strain evidence="1 2">XH.VA.1</strain>
    </source>
</reference>
<dbReference type="RefSeq" id="WP_107684580.1">
    <property type="nucleotide sequence ID" value="NZ_PZKL01000045.1"/>
</dbReference>
<organism evidence="1 2">
    <name type="scientific">Aeromonas veronii</name>
    <dbReference type="NCBI Taxonomy" id="654"/>
    <lineage>
        <taxon>Bacteria</taxon>
        <taxon>Pseudomonadati</taxon>
        <taxon>Pseudomonadota</taxon>
        <taxon>Gammaproteobacteria</taxon>
        <taxon>Aeromonadales</taxon>
        <taxon>Aeromonadaceae</taxon>
        <taxon>Aeromonas</taxon>
    </lineage>
</organism>
<dbReference type="AlphaFoldDB" id="A0A2T4MWP1"/>
<gene>
    <name evidence="1" type="ORF">DAA48_21185</name>
</gene>
<protein>
    <submittedName>
        <fullName evidence="1">Uncharacterized protein</fullName>
    </submittedName>
</protein>
<comment type="caution">
    <text evidence="1">The sequence shown here is derived from an EMBL/GenBank/DDBJ whole genome shotgun (WGS) entry which is preliminary data.</text>
</comment>
<name>A0A2T4MWP1_AERVE</name>